<gene>
    <name evidence="2" type="ORF">E6K74_02160</name>
</gene>
<dbReference type="EMBL" id="VBOU01000014">
    <property type="protein sequence ID" value="TMQ55794.1"/>
    <property type="molecule type" value="Genomic_DNA"/>
</dbReference>
<sequence length="195" mass="21159">MEREPAGLRWLARSASAVLILSFATAAGAVEIGTDAGLNFSSLARVNMRFAFPAYDETRTPSHQFVRVGLPIGKTEMVELAPGVEITSTPYYDRHITSTMISTSVSYLAGRIDSPRAAPYCRVGAHGKFFHSSAAEFSPSHSETKFGLSGGGGVRWRLGRVIGVRAEVVATRWLDGDYFGYWDFALRGGISAFTK</sequence>
<name>A0A538SX04_UNCEI</name>
<feature type="chain" id="PRO_5022000169" evidence="1">
    <location>
        <begin position="30"/>
        <end position="195"/>
    </location>
</feature>
<keyword evidence="1" id="KW-0732">Signal</keyword>
<evidence type="ECO:0000313" key="3">
    <source>
        <dbReference type="Proteomes" id="UP000319829"/>
    </source>
</evidence>
<proteinExistence type="predicted"/>
<protein>
    <submittedName>
        <fullName evidence="2">Porin family protein</fullName>
    </submittedName>
</protein>
<dbReference type="Gene3D" id="2.40.160.20">
    <property type="match status" value="1"/>
</dbReference>
<dbReference type="Proteomes" id="UP000319829">
    <property type="component" value="Unassembled WGS sequence"/>
</dbReference>
<reference evidence="2 3" key="1">
    <citation type="journal article" date="2019" name="Nat. Microbiol.">
        <title>Mediterranean grassland soil C-N compound turnover is dependent on rainfall and depth, and is mediated by genomically divergent microorganisms.</title>
        <authorList>
            <person name="Diamond S."/>
            <person name="Andeer P.F."/>
            <person name="Li Z."/>
            <person name="Crits-Christoph A."/>
            <person name="Burstein D."/>
            <person name="Anantharaman K."/>
            <person name="Lane K.R."/>
            <person name="Thomas B.C."/>
            <person name="Pan C."/>
            <person name="Northen T.R."/>
            <person name="Banfield J.F."/>
        </authorList>
    </citation>
    <scope>NUCLEOTIDE SEQUENCE [LARGE SCALE GENOMIC DNA]</scope>
    <source>
        <strain evidence="2">WS_4</strain>
    </source>
</reference>
<comment type="caution">
    <text evidence="2">The sequence shown here is derived from an EMBL/GenBank/DDBJ whole genome shotgun (WGS) entry which is preliminary data.</text>
</comment>
<evidence type="ECO:0000256" key="1">
    <source>
        <dbReference type="SAM" id="SignalP"/>
    </source>
</evidence>
<dbReference type="AlphaFoldDB" id="A0A538SX04"/>
<organism evidence="2 3">
    <name type="scientific">Eiseniibacteriota bacterium</name>
    <dbReference type="NCBI Taxonomy" id="2212470"/>
    <lineage>
        <taxon>Bacteria</taxon>
        <taxon>Candidatus Eiseniibacteriota</taxon>
    </lineage>
</organism>
<feature type="signal peptide" evidence="1">
    <location>
        <begin position="1"/>
        <end position="29"/>
    </location>
</feature>
<dbReference type="SUPFAM" id="SSF56925">
    <property type="entry name" value="OMPA-like"/>
    <property type="match status" value="1"/>
</dbReference>
<evidence type="ECO:0000313" key="2">
    <source>
        <dbReference type="EMBL" id="TMQ55794.1"/>
    </source>
</evidence>
<dbReference type="InterPro" id="IPR011250">
    <property type="entry name" value="OMP/PagP_B-barrel"/>
</dbReference>
<accession>A0A538SX04</accession>